<evidence type="ECO:0000313" key="1">
    <source>
        <dbReference type="EMBL" id="OGF63557.1"/>
    </source>
</evidence>
<organism evidence="1 2">
    <name type="scientific">Candidatus Giovannonibacteria bacterium RIFCSPHIGHO2_01_FULL_45_23</name>
    <dbReference type="NCBI Taxonomy" id="1798325"/>
    <lineage>
        <taxon>Bacteria</taxon>
        <taxon>Candidatus Giovannoniibacteriota</taxon>
    </lineage>
</organism>
<evidence type="ECO:0000313" key="2">
    <source>
        <dbReference type="Proteomes" id="UP000179251"/>
    </source>
</evidence>
<accession>A0A1F5VJB6</accession>
<dbReference type="Proteomes" id="UP000179251">
    <property type="component" value="Unassembled WGS sequence"/>
</dbReference>
<proteinExistence type="predicted"/>
<sequence>MHCEEVVAEIPDVSAAGSHENLSWIASNESFNAMVVEDRRVMFTTCARKQKMINDIKKACVFGYVRKSAIVEP</sequence>
<protein>
    <submittedName>
        <fullName evidence="1">Uncharacterized protein</fullName>
    </submittedName>
</protein>
<gene>
    <name evidence="1" type="ORF">A2834_04560</name>
</gene>
<name>A0A1F5VJB6_9BACT</name>
<dbReference type="AlphaFoldDB" id="A0A1F5VJB6"/>
<reference evidence="1 2" key="1">
    <citation type="journal article" date="2016" name="Nat. Commun.">
        <title>Thousands of microbial genomes shed light on interconnected biogeochemical processes in an aquifer system.</title>
        <authorList>
            <person name="Anantharaman K."/>
            <person name="Brown C.T."/>
            <person name="Hug L.A."/>
            <person name="Sharon I."/>
            <person name="Castelle C.J."/>
            <person name="Probst A.J."/>
            <person name="Thomas B.C."/>
            <person name="Singh A."/>
            <person name="Wilkins M.J."/>
            <person name="Karaoz U."/>
            <person name="Brodie E.L."/>
            <person name="Williams K.H."/>
            <person name="Hubbard S.S."/>
            <person name="Banfield J.F."/>
        </authorList>
    </citation>
    <scope>NUCLEOTIDE SEQUENCE [LARGE SCALE GENOMIC DNA]</scope>
</reference>
<comment type="caution">
    <text evidence="1">The sequence shown here is derived from an EMBL/GenBank/DDBJ whole genome shotgun (WGS) entry which is preliminary data.</text>
</comment>
<dbReference type="EMBL" id="MFHD01000001">
    <property type="protein sequence ID" value="OGF63557.1"/>
    <property type="molecule type" value="Genomic_DNA"/>
</dbReference>